<reference evidence="2 3" key="1">
    <citation type="submission" date="2018-01" db="EMBL/GenBank/DDBJ databases">
        <title>Draft genome sequence of Paucibacter aquatile CR182 isolated from freshwater of the Nakdong River.</title>
        <authorList>
            <person name="Choi A."/>
            <person name="Chung E.J."/>
        </authorList>
    </citation>
    <scope>NUCLEOTIDE SEQUENCE [LARGE SCALE GENOMIC DNA]</scope>
    <source>
        <strain evidence="2 3">CR182</strain>
    </source>
</reference>
<gene>
    <name evidence="2" type="ORF">C1O66_03265</name>
</gene>
<keyword evidence="1" id="KW-0472">Membrane</keyword>
<dbReference type="PANTHER" id="PTHR34219:SF6">
    <property type="entry name" value="BLR3280 PROTEIN"/>
    <property type="match status" value="1"/>
</dbReference>
<dbReference type="RefSeq" id="WP_102766542.1">
    <property type="nucleotide sequence ID" value="NZ_POSP01000001.1"/>
</dbReference>
<name>A0A2N8L3X5_9BURK</name>
<sequence>MWRRLHVIHRWAGIALGLLVLLWLLSGLVMLFVARPELRPEERQRALAELPAQAPAVTPAQAWAALGASAPAEAGGLRLQQQLGRPVYLLQTGKRWRAVDGLSGQPRPPLDAAQAAELARTYARGLSGRPLELAELELLERDQWTVYSRFNAQRPFYRAAFRDDEGLELYIGQASGELLLDTRRWERAWNWLGSVTHWIYITPLRQHTELWRQIILWSSGAAALMCVLGLMLGLQRLRLRRRYASGSVSPYRERWQRWHHLLGLGGGAVLLAWLFSGWLSMGPGGWPGGDGEAARQERQRWQGSSLPIASLALPAPRPGVVELEALRFQSQTWWLARLAQGGSELISPEGQVLPQGLSEAQLKTAGQALRPDQALRGGQWLHEGDLYYYPLRHHPRSFPVYRLDYADGVSVYLDPRSARIALRLDAAGRWNRWLFHALHRWDLPPLLGLGWARDAWVIALSLAGLALTTAGAVLGWRRLRGRRPSILKRPSGQKALATP</sequence>
<evidence type="ECO:0008006" key="4">
    <source>
        <dbReference type="Google" id="ProtNLM"/>
    </source>
</evidence>
<comment type="caution">
    <text evidence="2">The sequence shown here is derived from an EMBL/GenBank/DDBJ whole genome shotgun (WGS) entry which is preliminary data.</text>
</comment>
<organism evidence="2 3">
    <name type="scientific">Kinneretia aquatilis</name>
    <dbReference type="NCBI Taxonomy" id="2070761"/>
    <lineage>
        <taxon>Bacteria</taxon>
        <taxon>Pseudomonadati</taxon>
        <taxon>Pseudomonadota</taxon>
        <taxon>Betaproteobacteria</taxon>
        <taxon>Burkholderiales</taxon>
        <taxon>Sphaerotilaceae</taxon>
        <taxon>Roseateles</taxon>
    </lineage>
</organism>
<feature type="transmembrane region" description="Helical" evidence="1">
    <location>
        <begin position="214"/>
        <end position="234"/>
    </location>
</feature>
<proteinExistence type="predicted"/>
<feature type="transmembrane region" description="Helical" evidence="1">
    <location>
        <begin position="455"/>
        <end position="476"/>
    </location>
</feature>
<dbReference type="EMBL" id="POSP01000001">
    <property type="protein sequence ID" value="PND40407.1"/>
    <property type="molecule type" value="Genomic_DNA"/>
</dbReference>
<evidence type="ECO:0000256" key="1">
    <source>
        <dbReference type="SAM" id="Phobius"/>
    </source>
</evidence>
<dbReference type="Proteomes" id="UP000235916">
    <property type="component" value="Unassembled WGS sequence"/>
</dbReference>
<accession>A0A2N8L3X5</accession>
<keyword evidence="1" id="KW-0812">Transmembrane</keyword>
<feature type="transmembrane region" description="Helical" evidence="1">
    <location>
        <begin position="261"/>
        <end position="281"/>
    </location>
</feature>
<dbReference type="OrthoDB" id="9760788at2"/>
<dbReference type="PANTHER" id="PTHR34219">
    <property type="entry name" value="IRON-REGULATED INNER MEMBRANE PROTEIN-RELATED"/>
    <property type="match status" value="1"/>
</dbReference>
<keyword evidence="1" id="KW-1133">Transmembrane helix</keyword>
<protein>
    <recommendedName>
        <fullName evidence="4">Peptidase</fullName>
    </recommendedName>
</protein>
<feature type="transmembrane region" description="Helical" evidence="1">
    <location>
        <begin position="12"/>
        <end position="34"/>
    </location>
</feature>
<dbReference type="AlphaFoldDB" id="A0A2N8L3X5"/>
<evidence type="ECO:0000313" key="3">
    <source>
        <dbReference type="Proteomes" id="UP000235916"/>
    </source>
</evidence>
<keyword evidence="3" id="KW-1185">Reference proteome</keyword>
<dbReference type="InterPro" id="IPR005625">
    <property type="entry name" value="PepSY-ass_TM"/>
</dbReference>
<evidence type="ECO:0000313" key="2">
    <source>
        <dbReference type="EMBL" id="PND40407.1"/>
    </source>
</evidence>
<dbReference type="Pfam" id="PF03929">
    <property type="entry name" value="PepSY_TM"/>
    <property type="match status" value="1"/>
</dbReference>